<dbReference type="Gene3D" id="1.25.40.20">
    <property type="entry name" value="Ankyrin repeat-containing domain"/>
    <property type="match status" value="2"/>
</dbReference>
<evidence type="ECO:0000256" key="1">
    <source>
        <dbReference type="PROSITE-ProRule" id="PRU00023"/>
    </source>
</evidence>
<name>A0A976QT75_THEOR</name>
<evidence type="ECO:0000256" key="3">
    <source>
        <dbReference type="SAM" id="MobiDB-lite"/>
    </source>
</evidence>
<dbReference type="PANTHER" id="PTHR46224">
    <property type="entry name" value="ANKYRIN REPEAT FAMILY PROTEIN"/>
    <property type="match status" value="1"/>
</dbReference>
<dbReference type="EMBL" id="CP056069">
    <property type="protein sequence ID" value="UKK00395.2"/>
    <property type="molecule type" value="Genomic_DNA"/>
</dbReference>
<dbReference type="PROSITE" id="PS50005">
    <property type="entry name" value="TPR"/>
    <property type="match status" value="1"/>
</dbReference>
<gene>
    <name evidence="4" type="ORF">MACK_000467</name>
</gene>
<dbReference type="InterPro" id="IPR002110">
    <property type="entry name" value="Ankyrin_rpt"/>
</dbReference>
<dbReference type="PROSITE" id="PS50297">
    <property type="entry name" value="ANK_REP_REGION"/>
    <property type="match status" value="4"/>
</dbReference>
<dbReference type="Gene3D" id="1.25.40.10">
    <property type="entry name" value="Tetratricopeptide repeat domain"/>
    <property type="match status" value="1"/>
</dbReference>
<dbReference type="SUPFAM" id="SSF48452">
    <property type="entry name" value="TPR-like"/>
    <property type="match status" value="1"/>
</dbReference>
<dbReference type="PANTHER" id="PTHR46224:SF6">
    <property type="entry name" value="ANKYRIN REPEAT FAMILY PROTEIN"/>
    <property type="match status" value="1"/>
</dbReference>
<dbReference type="Pfam" id="PF12796">
    <property type="entry name" value="Ank_2"/>
    <property type="match status" value="2"/>
</dbReference>
<feature type="repeat" description="ANK" evidence="1">
    <location>
        <begin position="240"/>
        <end position="272"/>
    </location>
</feature>
<dbReference type="SMART" id="SM00248">
    <property type="entry name" value="ANK"/>
    <property type="match status" value="7"/>
</dbReference>
<dbReference type="SUPFAM" id="SSF48403">
    <property type="entry name" value="Ankyrin repeat"/>
    <property type="match status" value="1"/>
</dbReference>
<feature type="repeat" description="ANK" evidence="1">
    <location>
        <begin position="288"/>
        <end position="316"/>
    </location>
</feature>
<dbReference type="InterPro" id="IPR051616">
    <property type="entry name" value="Cul2-RING_E3_ligase_SR"/>
</dbReference>
<organism evidence="4 5">
    <name type="scientific">Theileria orientalis</name>
    <dbReference type="NCBI Taxonomy" id="68886"/>
    <lineage>
        <taxon>Eukaryota</taxon>
        <taxon>Sar</taxon>
        <taxon>Alveolata</taxon>
        <taxon>Apicomplexa</taxon>
        <taxon>Aconoidasida</taxon>
        <taxon>Piroplasmida</taxon>
        <taxon>Theileriidae</taxon>
        <taxon>Theileria</taxon>
    </lineage>
</organism>
<evidence type="ECO:0000256" key="2">
    <source>
        <dbReference type="PROSITE-ProRule" id="PRU00339"/>
    </source>
</evidence>
<protein>
    <submittedName>
        <fullName evidence="4">Uncharacterized protein</fullName>
    </submittedName>
</protein>
<accession>A0A976QT75</accession>
<proteinExistence type="predicted"/>
<dbReference type="PROSITE" id="PS50088">
    <property type="entry name" value="ANK_REPEAT"/>
    <property type="match status" value="4"/>
</dbReference>
<sequence length="533" mass="59047">MDNLDKLTSCVSQVLKVCFSGTLVELKESIQKLLEVDDPELNKFRPKSVEKVKRKDVGTHTGSGRENGVEGKDRGLNSGDEASAGVNSSNSSTADTASKCTSVDRDETYFTSLELSALEFIRDSKKHCVAHIAAAGGNLEVLKTLLRSLPNLAHVEDENGENSLFYSIRSLSDHGEGDGTSTSSSASKMDCLILLIGHCGVNSVNKDGVSALHAACELGDVRTVKVLLERKANVNLYSDHLGTPLNVSVARGYHDIFELLLENGADPNVTPSSSNVGVGKLARRCPPPIVFAASTGQLEIVKKLLEKGANPDIADYEGWTALHCASELGYLEIVKLLILYKANPNIKTDEKNAYYLAVYNGNLEVAEYLKEYTNPSDVIEFIHMSKGNMDSDDEHINGKHENKVDLKEEELDDNKKEEYRKLVNESKDSGNQLALSLCPIGPNFNELRSILYSNRSFTNLKLKRYEEALEDSQQSIKLNPNWSKAYLRMASVYRDMGEIVDYLHNLFQAFVKDSENTELKKLFQKEFNKYRAS</sequence>
<dbReference type="InterPro" id="IPR019734">
    <property type="entry name" value="TPR_rpt"/>
</dbReference>
<dbReference type="InterPro" id="IPR011990">
    <property type="entry name" value="TPR-like_helical_dom_sf"/>
</dbReference>
<feature type="repeat" description="TPR" evidence="2">
    <location>
        <begin position="449"/>
        <end position="482"/>
    </location>
</feature>
<keyword evidence="2" id="KW-0802">TPR repeat</keyword>
<evidence type="ECO:0000313" key="4">
    <source>
        <dbReference type="EMBL" id="UKK00395.2"/>
    </source>
</evidence>
<feature type="compositionally biased region" description="Low complexity" evidence="3">
    <location>
        <begin position="87"/>
        <end position="98"/>
    </location>
</feature>
<feature type="region of interest" description="Disordered" evidence="3">
    <location>
        <begin position="50"/>
        <end position="99"/>
    </location>
</feature>
<evidence type="ECO:0000313" key="5">
    <source>
        <dbReference type="Proteomes" id="UP000244811"/>
    </source>
</evidence>
<dbReference type="Proteomes" id="UP000244811">
    <property type="component" value="Chromosome 1"/>
</dbReference>
<keyword evidence="1" id="KW-0040">ANK repeat</keyword>
<dbReference type="InterPro" id="IPR036770">
    <property type="entry name" value="Ankyrin_rpt-contain_sf"/>
</dbReference>
<feature type="repeat" description="ANK" evidence="1">
    <location>
        <begin position="207"/>
        <end position="239"/>
    </location>
</feature>
<feature type="repeat" description="ANK" evidence="1">
    <location>
        <begin position="317"/>
        <end position="349"/>
    </location>
</feature>
<reference evidence="4" key="1">
    <citation type="submission" date="2022-07" db="EMBL/GenBank/DDBJ databases">
        <title>Evaluation of T. orientalis genome assembly methods using nanopore sequencing and analysis of variation between genomes.</title>
        <authorList>
            <person name="Yam J."/>
            <person name="Micallef M.L."/>
            <person name="Liu M."/>
            <person name="Djordjevic S.P."/>
            <person name="Bogema D.R."/>
            <person name="Jenkins C."/>
        </authorList>
    </citation>
    <scope>NUCLEOTIDE SEQUENCE</scope>
    <source>
        <strain evidence="4">Goon Nure</strain>
    </source>
</reference>
<dbReference type="AlphaFoldDB" id="A0A976QT75"/>